<gene>
    <name evidence="2" type="ORF">Pla133_06650</name>
</gene>
<evidence type="ECO:0000313" key="3">
    <source>
        <dbReference type="Proteomes" id="UP000316921"/>
    </source>
</evidence>
<reference evidence="2 3" key="1">
    <citation type="submission" date="2019-02" db="EMBL/GenBank/DDBJ databases">
        <title>Deep-cultivation of Planctomycetes and their phenomic and genomic characterization uncovers novel biology.</title>
        <authorList>
            <person name="Wiegand S."/>
            <person name="Jogler M."/>
            <person name="Boedeker C."/>
            <person name="Pinto D."/>
            <person name="Vollmers J."/>
            <person name="Rivas-Marin E."/>
            <person name="Kohn T."/>
            <person name="Peeters S.H."/>
            <person name="Heuer A."/>
            <person name="Rast P."/>
            <person name="Oberbeckmann S."/>
            <person name="Bunk B."/>
            <person name="Jeske O."/>
            <person name="Meyerdierks A."/>
            <person name="Storesund J.E."/>
            <person name="Kallscheuer N."/>
            <person name="Luecker S."/>
            <person name="Lage O.M."/>
            <person name="Pohl T."/>
            <person name="Merkel B.J."/>
            <person name="Hornburger P."/>
            <person name="Mueller R.-W."/>
            <person name="Bruemmer F."/>
            <person name="Labrenz M."/>
            <person name="Spormann A.M."/>
            <person name="Op den Camp H."/>
            <person name="Overmann J."/>
            <person name="Amann R."/>
            <person name="Jetten M.S.M."/>
            <person name="Mascher T."/>
            <person name="Medema M.H."/>
            <person name="Devos D.P."/>
            <person name="Kaster A.-K."/>
            <person name="Ovreas L."/>
            <person name="Rohde M."/>
            <person name="Galperin M.Y."/>
            <person name="Jogler C."/>
        </authorList>
    </citation>
    <scope>NUCLEOTIDE SEQUENCE [LARGE SCALE GENOMIC DNA]</scope>
    <source>
        <strain evidence="2 3">Pla133</strain>
    </source>
</reference>
<name>A0A518BF38_9BACT</name>
<protein>
    <recommendedName>
        <fullName evidence="4">Translocation protein TolB</fullName>
    </recommendedName>
</protein>
<accession>A0A518BF38</accession>
<proteinExistence type="predicted"/>
<sequence precursor="true">MSRRTARRLTVATAFAAGPFAAVAAAGDWVFEPVVLKDDTVAGIGLVDGITDLALNDNGNWAIAVNTSFPDTFANSVVLIDGAVYYREGDPVPGVLDTGLNGFGQLSLDDTGKLASDLYTWPLSGGFNAEIVHWGGHELFRSGDNAPATSYGQGALWASFSQVLNNSSNQILLHASVDDPNTAAVYDQGLHLMTLDDAGSVLVDVLMSKTGDNVTTASGATQSVESIHGGPHSKAISENGICMWLVDASGPAAFEISALINGTPVVQEGGPSPLLGRTWKDLSYAPLDINSKADWVIQGKLSGDSATEHLIAVNGQKLVQSGDPVPGVPGATILNFSQTAPLQIDEGGQVLWIGTWLDGGLRNGLFIDHEPLVVEGLTTFEGATFIDVYAFQDGFAMAPDGTRILFRGVLDDGRNGVFSATLEAGVEVLAGCSGNPMTLTVSAPPALGQSIVFDAAGSDFAIEASSLFLSALPVIPGSPCGVPLGVAGELLVALSPAPLQVPMVGSPGSLALTVPALPALAGADLYAQGASVNLGGGLDLLRLTNGLRLCLGE</sequence>
<keyword evidence="3" id="KW-1185">Reference proteome</keyword>
<dbReference type="RefSeq" id="WP_145062374.1">
    <property type="nucleotide sequence ID" value="NZ_CP036287.1"/>
</dbReference>
<organism evidence="2 3">
    <name type="scientific">Engelhardtia mirabilis</name>
    <dbReference type="NCBI Taxonomy" id="2528011"/>
    <lineage>
        <taxon>Bacteria</taxon>
        <taxon>Pseudomonadati</taxon>
        <taxon>Planctomycetota</taxon>
        <taxon>Planctomycetia</taxon>
        <taxon>Planctomycetia incertae sedis</taxon>
        <taxon>Engelhardtia</taxon>
    </lineage>
</organism>
<feature type="chain" id="PRO_5021717882" description="Translocation protein TolB" evidence="1">
    <location>
        <begin position="25"/>
        <end position="553"/>
    </location>
</feature>
<dbReference type="Proteomes" id="UP000316921">
    <property type="component" value="Chromosome"/>
</dbReference>
<keyword evidence="1" id="KW-0732">Signal</keyword>
<feature type="signal peptide" evidence="1">
    <location>
        <begin position="1"/>
        <end position="24"/>
    </location>
</feature>
<dbReference type="KEGG" id="pbap:Pla133_06650"/>
<dbReference type="EMBL" id="CP036287">
    <property type="protein sequence ID" value="QDU65600.1"/>
    <property type="molecule type" value="Genomic_DNA"/>
</dbReference>
<dbReference type="AlphaFoldDB" id="A0A518BF38"/>
<evidence type="ECO:0000313" key="2">
    <source>
        <dbReference type="EMBL" id="QDU65600.1"/>
    </source>
</evidence>
<evidence type="ECO:0008006" key="4">
    <source>
        <dbReference type="Google" id="ProtNLM"/>
    </source>
</evidence>
<evidence type="ECO:0000256" key="1">
    <source>
        <dbReference type="SAM" id="SignalP"/>
    </source>
</evidence>